<evidence type="ECO:0000313" key="3">
    <source>
        <dbReference type="EMBL" id="CAB5015813.1"/>
    </source>
</evidence>
<evidence type="ECO:0000259" key="1">
    <source>
        <dbReference type="Pfam" id="PF01796"/>
    </source>
</evidence>
<sequence>MAQQIPMVDYLVLDGDPHLVAHECANCGALFFDRRNACAHCSGIKFVPRDLKTTGVVRSFSIIYQAAPGVPVPYVSSLVDIDGGGAIKANILNIDPDPATVALGMKVKMTTFVSGTDDEGTEAVAFAFEPAN</sequence>
<feature type="domain" description="ChsH2 rubredoxin-like zinc ribbon" evidence="2">
    <location>
        <begin position="16"/>
        <end position="42"/>
    </location>
</feature>
<dbReference type="InterPro" id="IPR022002">
    <property type="entry name" value="ChsH2_Znr"/>
</dbReference>
<dbReference type="EMBL" id="CAFBPQ010000005">
    <property type="protein sequence ID" value="CAB5015813.1"/>
    <property type="molecule type" value="Genomic_DNA"/>
</dbReference>
<name>A0A6J7QJE1_9ZZZZ</name>
<proteinExistence type="predicted"/>
<dbReference type="Pfam" id="PF01796">
    <property type="entry name" value="OB_ChsH2_C"/>
    <property type="match status" value="1"/>
</dbReference>
<feature type="domain" description="ChsH2 C-terminal OB-fold" evidence="1">
    <location>
        <begin position="49"/>
        <end position="111"/>
    </location>
</feature>
<accession>A0A6J7QJE1</accession>
<dbReference type="SUPFAM" id="SSF50249">
    <property type="entry name" value="Nucleic acid-binding proteins"/>
    <property type="match status" value="1"/>
</dbReference>
<organism evidence="3">
    <name type="scientific">freshwater metagenome</name>
    <dbReference type="NCBI Taxonomy" id="449393"/>
    <lineage>
        <taxon>unclassified sequences</taxon>
        <taxon>metagenomes</taxon>
        <taxon>ecological metagenomes</taxon>
    </lineage>
</organism>
<dbReference type="PANTHER" id="PTHR34075:SF5">
    <property type="entry name" value="BLR3430 PROTEIN"/>
    <property type="match status" value="1"/>
</dbReference>
<dbReference type="InterPro" id="IPR002878">
    <property type="entry name" value="ChsH2_C"/>
</dbReference>
<dbReference type="InterPro" id="IPR012340">
    <property type="entry name" value="NA-bd_OB-fold"/>
</dbReference>
<evidence type="ECO:0000259" key="2">
    <source>
        <dbReference type="Pfam" id="PF12172"/>
    </source>
</evidence>
<dbReference type="Pfam" id="PF12172">
    <property type="entry name" value="zf-ChsH2"/>
    <property type="match status" value="1"/>
</dbReference>
<dbReference type="AlphaFoldDB" id="A0A6J7QJE1"/>
<reference evidence="3" key="1">
    <citation type="submission" date="2020-05" db="EMBL/GenBank/DDBJ databases">
        <authorList>
            <person name="Chiriac C."/>
            <person name="Salcher M."/>
            <person name="Ghai R."/>
            <person name="Kavagutti S V."/>
        </authorList>
    </citation>
    <scope>NUCLEOTIDE SEQUENCE</scope>
</reference>
<gene>
    <name evidence="3" type="ORF">UFOPK4121_00328</name>
</gene>
<dbReference type="InterPro" id="IPR052513">
    <property type="entry name" value="Thioester_dehydratase-like"/>
</dbReference>
<dbReference type="PANTHER" id="PTHR34075">
    <property type="entry name" value="BLR3430 PROTEIN"/>
    <property type="match status" value="1"/>
</dbReference>
<protein>
    <submittedName>
        <fullName evidence="3">Unannotated protein</fullName>
    </submittedName>
</protein>